<keyword evidence="3" id="KW-1185">Reference proteome</keyword>
<protein>
    <submittedName>
        <fullName evidence="2">Uncharacterized protein</fullName>
    </submittedName>
</protein>
<sequence>MSVVRASHATKESVRSAGEFPSVDGELPVGGAFSGTDLRRLADTIRDARRASGAPVSSLLEPALPEGGATSLTERNCRFDHCAVLLFPQTLDAGLRHLEQCGLAPLPTVPSTVVRRRLSARHGLDPESCDVHLTRLRLDLPDGRRHPAVEVFLFPRDCAAFDPHLAASEAAHGFEDHTAFVVGRPSPPLLADLVTAWRTEAGLLWEGGGHNPHEGPQGSTVLYFVRAHGQPARRRRFELHCPGDLRAFLDRIPLEAEAVRHAYREWRRAAPDVPA</sequence>
<accession>A0ABQ2K0V8</accession>
<gene>
    <name evidence="2" type="ORF">GCM10012285_58700</name>
</gene>
<evidence type="ECO:0000256" key="1">
    <source>
        <dbReference type="SAM" id="MobiDB-lite"/>
    </source>
</evidence>
<evidence type="ECO:0000313" key="3">
    <source>
        <dbReference type="Proteomes" id="UP000600080"/>
    </source>
</evidence>
<evidence type="ECO:0000313" key="2">
    <source>
        <dbReference type="EMBL" id="GGN60534.1"/>
    </source>
</evidence>
<reference evidence="3" key="1">
    <citation type="journal article" date="2019" name="Int. J. Syst. Evol. Microbiol.">
        <title>The Global Catalogue of Microorganisms (GCM) 10K type strain sequencing project: providing services to taxonomists for standard genome sequencing and annotation.</title>
        <authorList>
            <consortium name="The Broad Institute Genomics Platform"/>
            <consortium name="The Broad Institute Genome Sequencing Center for Infectious Disease"/>
            <person name="Wu L."/>
            <person name="Ma J."/>
        </authorList>
    </citation>
    <scope>NUCLEOTIDE SEQUENCE [LARGE SCALE GENOMIC DNA]</scope>
    <source>
        <strain evidence="3">CGMCC 4.7323</strain>
    </source>
</reference>
<name>A0ABQ2K0V8_9ACTN</name>
<feature type="region of interest" description="Disordered" evidence="1">
    <location>
        <begin position="1"/>
        <end position="21"/>
    </location>
</feature>
<dbReference type="EMBL" id="BMND01000037">
    <property type="protein sequence ID" value="GGN60534.1"/>
    <property type="molecule type" value="Genomic_DNA"/>
</dbReference>
<proteinExistence type="predicted"/>
<organism evidence="2 3">
    <name type="scientific">Streptomyces kronopolitis</name>
    <dbReference type="NCBI Taxonomy" id="1612435"/>
    <lineage>
        <taxon>Bacteria</taxon>
        <taxon>Bacillati</taxon>
        <taxon>Actinomycetota</taxon>
        <taxon>Actinomycetes</taxon>
        <taxon>Kitasatosporales</taxon>
        <taxon>Streptomycetaceae</taxon>
        <taxon>Streptomyces</taxon>
    </lineage>
</organism>
<comment type="caution">
    <text evidence="2">The sequence shown here is derived from an EMBL/GenBank/DDBJ whole genome shotgun (WGS) entry which is preliminary data.</text>
</comment>
<dbReference type="Proteomes" id="UP000600080">
    <property type="component" value="Unassembled WGS sequence"/>
</dbReference>